<sequence length="128" mass="13671">MRKAAVCFALFVAASSASADGSGDRFPVRAGFVPISDGSYHVVILTQDAADATYCAAGWHAGLIQAQAKSLKGPIVANVGCWGDAQSPQSISFRYFDLAAGGVKEFSIDGGKMMPMTYEWRTERLFPR</sequence>
<dbReference type="HOGENOM" id="CLU_1955516_0_0_4"/>
<accession>A4JMH3</accession>
<proteinExistence type="predicted"/>
<dbReference type="KEGG" id="bvi:Bcep1808_4512"/>
<evidence type="ECO:0000313" key="2">
    <source>
        <dbReference type="EMBL" id="ABO57476.1"/>
    </source>
</evidence>
<evidence type="ECO:0008006" key="4">
    <source>
        <dbReference type="Google" id="ProtNLM"/>
    </source>
</evidence>
<organism evidence="2 3">
    <name type="scientific">Burkholderia vietnamiensis (strain G4 / LMG 22486)</name>
    <name type="common">Burkholderia cepacia (strain R1808)</name>
    <dbReference type="NCBI Taxonomy" id="269482"/>
    <lineage>
        <taxon>Bacteria</taxon>
        <taxon>Pseudomonadati</taxon>
        <taxon>Pseudomonadota</taxon>
        <taxon>Betaproteobacteria</taxon>
        <taxon>Burkholderiales</taxon>
        <taxon>Burkholderiaceae</taxon>
        <taxon>Burkholderia</taxon>
        <taxon>Burkholderia cepacia complex</taxon>
    </lineage>
</organism>
<reference evidence="3" key="1">
    <citation type="submission" date="2007-03" db="EMBL/GenBank/DDBJ databases">
        <title>Complete sequence of chromosome 2 of Burkholderia vietnamiensis G4.</title>
        <authorList>
            <consortium name="US DOE Joint Genome Institute"/>
            <person name="Copeland A."/>
            <person name="Lucas S."/>
            <person name="Lapidus A."/>
            <person name="Barry K."/>
            <person name="Detter J.C."/>
            <person name="Glavina del Rio T."/>
            <person name="Hammon N."/>
            <person name="Israni S."/>
            <person name="Dalin E."/>
            <person name="Tice H."/>
            <person name="Pitluck S."/>
            <person name="Chain P."/>
            <person name="Malfatti S."/>
            <person name="Shin M."/>
            <person name="Vergez L."/>
            <person name="Schmutz J."/>
            <person name="Larimer F."/>
            <person name="Land M."/>
            <person name="Hauser L."/>
            <person name="Kyrpides N."/>
            <person name="Tiedje J."/>
            <person name="Richardson P."/>
        </authorList>
    </citation>
    <scope>NUCLEOTIDE SEQUENCE [LARGE SCALE GENOMIC DNA]</scope>
    <source>
        <strain evidence="3">G4 / LMG 22486</strain>
    </source>
</reference>
<evidence type="ECO:0000313" key="3">
    <source>
        <dbReference type="Proteomes" id="UP000002287"/>
    </source>
</evidence>
<feature type="chain" id="PRO_5002671045" description="Lipoprotein" evidence="1">
    <location>
        <begin position="20"/>
        <end position="128"/>
    </location>
</feature>
<dbReference type="AlphaFoldDB" id="A4JMH3"/>
<name>A4JMH3_BURVG</name>
<gene>
    <name evidence="2" type="ordered locus">Bcep1808_4512</name>
</gene>
<protein>
    <recommendedName>
        <fullName evidence="4">Lipoprotein</fullName>
    </recommendedName>
</protein>
<keyword evidence="1" id="KW-0732">Signal</keyword>
<evidence type="ECO:0000256" key="1">
    <source>
        <dbReference type="SAM" id="SignalP"/>
    </source>
</evidence>
<dbReference type="EMBL" id="CP000615">
    <property type="protein sequence ID" value="ABO57476.1"/>
    <property type="molecule type" value="Genomic_DNA"/>
</dbReference>
<feature type="signal peptide" evidence="1">
    <location>
        <begin position="1"/>
        <end position="19"/>
    </location>
</feature>
<dbReference type="Proteomes" id="UP000002287">
    <property type="component" value="Chromosome 2"/>
</dbReference>